<comment type="caution">
    <text evidence="2">The sequence shown here is derived from an EMBL/GenBank/DDBJ whole genome shotgun (WGS) entry which is preliminary data.</text>
</comment>
<reference evidence="2 3" key="1">
    <citation type="submission" date="2019-04" db="EMBL/GenBank/DDBJ databases">
        <title>Streptomyces oryziradicis sp. nov., a novel actinomycete isolated from rhizosphere soil of rice (Oryza sativa L.).</title>
        <authorList>
            <person name="Li C."/>
        </authorList>
    </citation>
    <scope>NUCLEOTIDE SEQUENCE [LARGE SCALE GENOMIC DNA]</scope>
    <source>
        <strain evidence="2 3">NEAU-C40</strain>
    </source>
</reference>
<name>A0A4V5MXB4_9ACTN</name>
<dbReference type="Proteomes" id="UP000305778">
    <property type="component" value="Unassembled WGS sequence"/>
</dbReference>
<evidence type="ECO:0000256" key="1">
    <source>
        <dbReference type="SAM" id="MobiDB-lite"/>
    </source>
</evidence>
<sequence>MKRAHAYRLIDAWPVAAALSPIGDNPINEAQVRELLPAVKRHGLEAGTAVYKALTEDSGRVTAARIREAVRALPKRLANPEDVPYLVRTAAREAAVTAQSTGRDAEGQGDGEVVDAELVEDGSRAVAVLASVLDRQRRVVRRARRRRGRRGAGVRSGPGGAPVAGDRAVREPHGVAGPTDQHGGVSAAGGCRAVRSGVQVLALSPVAEGHPLAAVLQPLHGRGVDPGQVGCLSRVHPRRQGLQDCRADLGEVGRVRCPDLLSRRADLRDGFSVQRFRDDVGQRRYDVPALAAAVAAPGTVHHVGLTPVAARHHQLPGRRGNAGTAAVPACPVAEWALLHRRAAVGAVHRILRRLVLGPGV</sequence>
<dbReference type="EMBL" id="SUMC01000106">
    <property type="protein sequence ID" value="TJZ99438.1"/>
    <property type="molecule type" value="Genomic_DNA"/>
</dbReference>
<organism evidence="2 3">
    <name type="scientific">Actinacidiphila oryziradicis</name>
    <dbReference type="NCBI Taxonomy" id="2571141"/>
    <lineage>
        <taxon>Bacteria</taxon>
        <taxon>Bacillati</taxon>
        <taxon>Actinomycetota</taxon>
        <taxon>Actinomycetes</taxon>
        <taxon>Kitasatosporales</taxon>
        <taxon>Streptomycetaceae</taxon>
        <taxon>Actinacidiphila</taxon>
    </lineage>
</organism>
<feature type="compositionally biased region" description="Basic residues" evidence="1">
    <location>
        <begin position="141"/>
        <end position="152"/>
    </location>
</feature>
<feature type="region of interest" description="Disordered" evidence="1">
    <location>
        <begin position="141"/>
        <end position="167"/>
    </location>
</feature>
<evidence type="ECO:0000313" key="2">
    <source>
        <dbReference type="EMBL" id="TJZ99438.1"/>
    </source>
</evidence>
<protein>
    <submittedName>
        <fullName evidence="2">Uncharacterized protein</fullName>
    </submittedName>
</protein>
<gene>
    <name evidence="2" type="ORF">FCI23_45790</name>
</gene>
<keyword evidence="3" id="KW-1185">Reference proteome</keyword>
<proteinExistence type="predicted"/>
<evidence type="ECO:0000313" key="3">
    <source>
        <dbReference type="Proteomes" id="UP000305778"/>
    </source>
</evidence>
<accession>A0A4V5MXB4</accession>
<dbReference type="OrthoDB" id="4520934at2"/>
<dbReference type="AlphaFoldDB" id="A0A4V5MXB4"/>